<sequence>MNAAPDDTARGDGVARPALAHLARTLGAPGDPLEFLAEVPDPDLREFRVRIADELRRDSGEVIAALASASSILPTGLMAKVARRTGNPVFVACLAAAIEPARAAKVAAGLPPAFLAEVAAELEPRDAGAIVGRLPARVLAEVARELARRQDWVSLGGLVGELPEAAVRAAIAELSDRALIGAAAMVESGQDLATVIGAAPVARVPGLLAAVAEADLWDEFDALAPHLPAEHRAVAERAARELGEAVAGRFHAAVAAGAPAGVPESDE</sequence>
<proteinExistence type="predicted"/>
<protein>
    <submittedName>
        <fullName evidence="1">Uncharacterized protein</fullName>
    </submittedName>
</protein>
<dbReference type="STRING" id="1210090.GCA_001613185_04760"/>
<reference evidence="1 2" key="1">
    <citation type="submission" date="2018-06" db="EMBL/GenBank/DDBJ databases">
        <title>Genomic Encyclopedia of Type Strains, Phase IV (KMG-IV): sequencing the most valuable type-strain genomes for metagenomic binning, comparative biology and taxonomic classification.</title>
        <authorList>
            <person name="Goeker M."/>
        </authorList>
    </citation>
    <scope>NUCLEOTIDE SEQUENCE [LARGE SCALE GENOMIC DNA]</scope>
    <source>
        <strain evidence="1 2">DSM 44599</strain>
    </source>
</reference>
<keyword evidence="2" id="KW-1185">Reference proteome</keyword>
<organism evidence="1 2">
    <name type="scientific">Nocardia puris</name>
    <dbReference type="NCBI Taxonomy" id="208602"/>
    <lineage>
        <taxon>Bacteria</taxon>
        <taxon>Bacillati</taxon>
        <taxon>Actinomycetota</taxon>
        <taxon>Actinomycetes</taxon>
        <taxon>Mycobacteriales</taxon>
        <taxon>Nocardiaceae</taxon>
        <taxon>Nocardia</taxon>
    </lineage>
</organism>
<dbReference type="RefSeq" id="WP_067511432.1">
    <property type="nucleotide sequence ID" value="NZ_CP107943.1"/>
</dbReference>
<accession>A0A366DEF8</accession>
<name>A0A366DEF8_9NOCA</name>
<dbReference type="AlphaFoldDB" id="A0A366DEF8"/>
<dbReference type="EMBL" id="QNRE01000010">
    <property type="protein sequence ID" value="RBO87814.1"/>
    <property type="molecule type" value="Genomic_DNA"/>
</dbReference>
<evidence type="ECO:0000313" key="1">
    <source>
        <dbReference type="EMBL" id="RBO87814.1"/>
    </source>
</evidence>
<dbReference type="Proteomes" id="UP000252586">
    <property type="component" value="Unassembled WGS sequence"/>
</dbReference>
<dbReference type="SUPFAM" id="SSF158791">
    <property type="entry name" value="MgtE N-terminal domain-like"/>
    <property type="match status" value="1"/>
</dbReference>
<gene>
    <name evidence="1" type="ORF">DFR74_11068</name>
</gene>
<evidence type="ECO:0000313" key="2">
    <source>
        <dbReference type="Proteomes" id="UP000252586"/>
    </source>
</evidence>
<dbReference type="OrthoDB" id="4529786at2"/>
<comment type="caution">
    <text evidence="1">The sequence shown here is derived from an EMBL/GenBank/DDBJ whole genome shotgun (WGS) entry which is preliminary data.</text>
</comment>